<dbReference type="SUPFAM" id="SSF75471">
    <property type="entry name" value="YhbY-like"/>
    <property type="match status" value="1"/>
</dbReference>
<dbReference type="EMBL" id="JBEVCJ010000008">
    <property type="protein sequence ID" value="MET1255254.1"/>
    <property type="molecule type" value="Genomic_DNA"/>
</dbReference>
<comment type="caution">
    <text evidence="1">The sequence shown here is derived from an EMBL/GenBank/DDBJ whole genome shotgun (WGS) entry which is preliminary data.</text>
</comment>
<dbReference type="InterPro" id="IPR001890">
    <property type="entry name" value="RNA-binding_CRM"/>
</dbReference>
<dbReference type="PANTHER" id="PTHR40065:SF3">
    <property type="entry name" value="RNA-BINDING PROTEIN YHBY"/>
    <property type="match status" value="1"/>
</dbReference>
<gene>
    <name evidence="1" type="primary">yhbY</name>
    <name evidence="1" type="ORF">ABVT43_08970</name>
</gene>
<protein>
    <submittedName>
        <fullName evidence="1">Ribosome assembly RNA-binding protein YhbY</fullName>
    </submittedName>
</protein>
<dbReference type="NCBIfam" id="TIGR00253">
    <property type="entry name" value="RNA_bind_YhbY"/>
    <property type="match status" value="1"/>
</dbReference>
<evidence type="ECO:0000313" key="1">
    <source>
        <dbReference type="EMBL" id="MET1255254.1"/>
    </source>
</evidence>
<accession>A0ABV2BTI8</accession>
<dbReference type="PANTHER" id="PTHR40065">
    <property type="entry name" value="RNA-BINDING PROTEIN YHBY"/>
    <property type="match status" value="1"/>
</dbReference>
<dbReference type="Gene3D" id="3.30.110.60">
    <property type="entry name" value="YhbY-like"/>
    <property type="match status" value="1"/>
</dbReference>
<dbReference type="InterPro" id="IPR051925">
    <property type="entry name" value="RNA-binding_domain"/>
</dbReference>
<dbReference type="InterPro" id="IPR035920">
    <property type="entry name" value="YhbY-like_sf"/>
</dbReference>
<evidence type="ECO:0000313" key="2">
    <source>
        <dbReference type="Proteomes" id="UP001548189"/>
    </source>
</evidence>
<keyword evidence="2" id="KW-1185">Reference proteome</keyword>
<dbReference type="SMART" id="SM01103">
    <property type="entry name" value="CRS1_YhbY"/>
    <property type="match status" value="1"/>
</dbReference>
<proteinExistence type="predicted"/>
<reference evidence="1 2" key="1">
    <citation type="submission" date="2024-06" db="EMBL/GenBank/DDBJ databases">
        <authorList>
            <person name="Li F."/>
        </authorList>
    </citation>
    <scope>NUCLEOTIDE SEQUENCE [LARGE SCALE GENOMIC DNA]</scope>
    <source>
        <strain evidence="1 2">GXAS 311</strain>
    </source>
</reference>
<dbReference type="Proteomes" id="UP001548189">
    <property type="component" value="Unassembled WGS sequence"/>
</dbReference>
<organism evidence="1 2">
    <name type="scientific">Aliikangiella maris</name>
    <dbReference type="NCBI Taxonomy" id="3162458"/>
    <lineage>
        <taxon>Bacteria</taxon>
        <taxon>Pseudomonadati</taxon>
        <taxon>Pseudomonadota</taxon>
        <taxon>Gammaproteobacteria</taxon>
        <taxon>Oceanospirillales</taxon>
        <taxon>Pleioneaceae</taxon>
        <taxon>Aliikangiella</taxon>
    </lineage>
</organism>
<dbReference type="PROSITE" id="PS51295">
    <property type="entry name" value="CRM"/>
    <property type="match status" value="1"/>
</dbReference>
<dbReference type="Pfam" id="PF01985">
    <property type="entry name" value="CRS1_YhbY"/>
    <property type="match status" value="1"/>
</dbReference>
<name>A0ABV2BTI8_9GAMM</name>
<sequence length="98" mass="11149">MTDLSNKQIRHLRALAHAMKPVVIIGDKGVSQGVIDEINNSLEIHELIKVKIRAEEREDRQEMIDLIVKKTGASYIQRVGHIVTLFKRNKEAKIALPK</sequence>
<dbReference type="InterPro" id="IPR017924">
    <property type="entry name" value="RNA-binding_YhbY"/>
</dbReference>